<evidence type="ECO:0000313" key="1">
    <source>
        <dbReference type="EMBL" id="QJW93257.1"/>
    </source>
</evidence>
<dbReference type="RefSeq" id="WP_171469485.1">
    <property type="nucleotide sequence ID" value="NZ_CP053452.2"/>
</dbReference>
<sequence length="69" mass="7581">MSEAATVTVPGVLYLRGGDGTLMRVNVVVNDWRRTNGPPQAPESQWFGGYFTSEPELIRTATEAEPELD</sequence>
<dbReference type="KEGG" id="ftj:FTUN_0762"/>
<dbReference type="AlphaFoldDB" id="A0A6M5YGU8"/>
<keyword evidence="2" id="KW-1185">Reference proteome</keyword>
<accession>A0A6M5YGU8</accession>
<reference evidence="2" key="1">
    <citation type="submission" date="2020-05" db="EMBL/GenBank/DDBJ databases">
        <title>Frigoriglobus tundricola gen. nov., sp. nov., a psychrotolerant cellulolytic planctomycete of the family Gemmataceae with two divergent copies of 16S rRNA gene.</title>
        <authorList>
            <person name="Kulichevskaya I.S."/>
            <person name="Ivanova A.A."/>
            <person name="Naumoff D.G."/>
            <person name="Beletsky A.V."/>
            <person name="Rijpstra W.I.C."/>
            <person name="Sinninghe Damste J.S."/>
            <person name="Mardanov A.V."/>
            <person name="Ravin N.V."/>
            <person name="Dedysh S.N."/>
        </authorList>
    </citation>
    <scope>NUCLEOTIDE SEQUENCE [LARGE SCALE GENOMIC DNA]</scope>
    <source>
        <strain evidence="2">PL17</strain>
    </source>
</reference>
<evidence type="ECO:0000313" key="2">
    <source>
        <dbReference type="Proteomes" id="UP000503447"/>
    </source>
</evidence>
<name>A0A6M5YGU8_9BACT</name>
<dbReference type="EMBL" id="CP053452">
    <property type="protein sequence ID" value="QJW93257.1"/>
    <property type="molecule type" value="Genomic_DNA"/>
</dbReference>
<proteinExistence type="predicted"/>
<dbReference type="Proteomes" id="UP000503447">
    <property type="component" value="Chromosome"/>
</dbReference>
<organism evidence="1 2">
    <name type="scientific">Frigoriglobus tundricola</name>
    <dbReference type="NCBI Taxonomy" id="2774151"/>
    <lineage>
        <taxon>Bacteria</taxon>
        <taxon>Pseudomonadati</taxon>
        <taxon>Planctomycetota</taxon>
        <taxon>Planctomycetia</taxon>
        <taxon>Gemmatales</taxon>
        <taxon>Gemmataceae</taxon>
        <taxon>Frigoriglobus</taxon>
    </lineage>
</organism>
<protein>
    <submittedName>
        <fullName evidence="1">Uncharacterized protein</fullName>
    </submittedName>
</protein>
<gene>
    <name evidence="1" type="ORF">FTUN_0762</name>
</gene>